<dbReference type="Proteomes" id="UP000765509">
    <property type="component" value="Unassembled WGS sequence"/>
</dbReference>
<dbReference type="OrthoDB" id="2507294at2759"/>
<name>A0A9Q3JHK6_9BASI</name>
<accession>A0A9Q3JHK6</accession>
<dbReference type="AlphaFoldDB" id="A0A9Q3JHK6"/>
<comment type="caution">
    <text evidence="1">The sequence shown here is derived from an EMBL/GenBank/DDBJ whole genome shotgun (WGS) entry which is preliminary data.</text>
</comment>
<evidence type="ECO:0000313" key="2">
    <source>
        <dbReference type="Proteomes" id="UP000765509"/>
    </source>
</evidence>
<dbReference type="EMBL" id="AVOT02071435">
    <property type="protein sequence ID" value="MBW0561730.1"/>
    <property type="molecule type" value="Genomic_DNA"/>
</dbReference>
<reference evidence="1" key="1">
    <citation type="submission" date="2021-03" db="EMBL/GenBank/DDBJ databases">
        <title>Draft genome sequence of rust myrtle Austropuccinia psidii MF-1, a brazilian biotype.</title>
        <authorList>
            <person name="Quecine M.C."/>
            <person name="Pachon D.M.R."/>
            <person name="Bonatelli M.L."/>
            <person name="Correr F.H."/>
            <person name="Franceschini L.M."/>
            <person name="Leite T.F."/>
            <person name="Margarido G.R.A."/>
            <person name="Almeida C.A."/>
            <person name="Ferrarezi J.A."/>
            <person name="Labate C.A."/>
        </authorList>
    </citation>
    <scope>NUCLEOTIDE SEQUENCE</scope>
    <source>
        <strain evidence="1">MF-1</strain>
    </source>
</reference>
<dbReference type="SUPFAM" id="SSF56672">
    <property type="entry name" value="DNA/RNA polymerases"/>
    <property type="match status" value="1"/>
</dbReference>
<dbReference type="Gene3D" id="3.10.10.10">
    <property type="entry name" value="HIV Type 1 Reverse Transcriptase, subunit A, domain 1"/>
    <property type="match status" value="1"/>
</dbReference>
<protein>
    <submittedName>
        <fullName evidence="1">Uncharacterized protein</fullName>
    </submittedName>
</protein>
<organism evidence="1 2">
    <name type="scientific">Austropuccinia psidii MF-1</name>
    <dbReference type="NCBI Taxonomy" id="1389203"/>
    <lineage>
        <taxon>Eukaryota</taxon>
        <taxon>Fungi</taxon>
        <taxon>Dikarya</taxon>
        <taxon>Basidiomycota</taxon>
        <taxon>Pucciniomycotina</taxon>
        <taxon>Pucciniomycetes</taxon>
        <taxon>Pucciniales</taxon>
        <taxon>Sphaerophragmiaceae</taxon>
        <taxon>Austropuccinia</taxon>
    </lineage>
</organism>
<keyword evidence="2" id="KW-1185">Reference proteome</keyword>
<sequence length="361" mass="41495">MGQALLKEVLKLKEWPHFSGEGEYDHMEFIRCIDMIKEDFELADRLVTARFNTLFTRSAHRRFKVKNTFEPAKSDADKDKALPCFCQQKDNKPTKPLLYPGAFCSFVGKSFLKTCVPIFEDQLLRIDGIKLNSASNPMKSLGIFETNLIFLHINGNLKITVELVVTENCSSTHSILGNDYLMMYGIDLHNNNDRYFTIGDNQSQKFAFLRFKRQIKVSNVAPVNLESERFKSEQLNEAEISLHLTNSQKNELSALLYDNREAFSSDKEPLGASIGNEVDSILNIKRPYPQILRRPEYPANPKSREVLEIHIKLLLDIGLIRKVNHNEEVEITTPVIVAWHNGKSRRVRDFRALSTYTVPDR</sequence>
<dbReference type="InterPro" id="IPR043502">
    <property type="entry name" value="DNA/RNA_pol_sf"/>
</dbReference>
<gene>
    <name evidence="1" type="ORF">O181_101445</name>
</gene>
<evidence type="ECO:0000313" key="1">
    <source>
        <dbReference type="EMBL" id="MBW0561730.1"/>
    </source>
</evidence>
<proteinExistence type="predicted"/>